<name>A0A498S119_ACAVI</name>
<keyword evidence="2" id="KW-1185">Reference proteome</keyword>
<evidence type="ECO:0000313" key="1">
    <source>
        <dbReference type="EMBL" id="VBB25363.1"/>
    </source>
</evidence>
<dbReference type="AlphaFoldDB" id="A0A498S119"/>
<dbReference type="Proteomes" id="UP000276991">
    <property type="component" value="Unassembled WGS sequence"/>
</dbReference>
<gene>
    <name evidence="1" type="ORF">NAV_LOCUS193</name>
</gene>
<dbReference type="EMBL" id="UPTC01000011">
    <property type="protein sequence ID" value="VBB25363.1"/>
    <property type="molecule type" value="Genomic_DNA"/>
</dbReference>
<protein>
    <submittedName>
        <fullName evidence="1">Uncharacterized protein</fullName>
    </submittedName>
</protein>
<proteinExistence type="predicted"/>
<evidence type="ECO:0000313" key="2">
    <source>
        <dbReference type="Proteomes" id="UP000276991"/>
    </source>
</evidence>
<sequence length="74" mass="8559">MTPLLSLMPITRSSLRPPAAINPTLTCKLHYQMPYFFTEWHMASMQQTGRDWTEFPVKQDSIYGPPRPYDGVDV</sequence>
<reference evidence="1 2" key="1">
    <citation type="submission" date="2018-08" db="EMBL/GenBank/DDBJ databases">
        <authorList>
            <person name="Laetsch R D."/>
            <person name="Stevens L."/>
            <person name="Kumar S."/>
            <person name="Blaxter L. M."/>
        </authorList>
    </citation>
    <scope>NUCLEOTIDE SEQUENCE [LARGE SCALE GENOMIC DNA]</scope>
</reference>
<accession>A0A498S119</accession>
<organism evidence="1 2">
    <name type="scientific">Acanthocheilonema viteae</name>
    <name type="common">Filarial nematode worm</name>
    <name type="synonym">Dipetalonema viteae</name>
    <dbReference type="NCBI Taxonomy" id="6277"/>
    <lineage>
        <taxon>Eukaryota</taxon>
        <taxon>Metazoa</taxon>
        <taxon>Ecdysozoa</taxon>
        <taxon>Nematoda</taxon>
        <taxon>Chromadorea</taxon>
        <taxon>Rhabditida</taxon>
        <taxon>Spirurina</taxon>
        <taxon>Spiruromorpha</taxon>
        <taxon>Filarioidea</taxon>
        <taxon>Onchocercidae</taxon>
        <taxon>Acanthocheilonema</taxon>
    </lineage>
</organism>